<dbReference type="RefSeq" id="WP_111651149.1">
    <property type="nucleotide sequence ID" value="NZ_JACHWI010000011.1"/>
</dbReference>
<evidence type="ECO:0000313" key="2">
    <source>
        <dbReference type="EMBL" id="RAK34473.1"/>
    </source>
</evidence>
<dbReference type="Pfam" id="PF20546">
    <property type="entry name" value="DUF6760"/>
    <property type="match status" value="1"/>
</dbReference>
<dbReference type="OrthoDB" id="8481518at2"/>
<keyword evidence="3" id="KW-1185">Reference proteome</keyword>
<sequence length="60" mass="7133">MSAYPVDRLYEEMAFVGYHLHWSHTELMSLEHAERRRWCAEISRINKRLDGTPANPFEIA</sequence>
<protein>
    <recommendedName>
        <fullName evidence="1">DUF6760 domain-containing protein</fullName>
    </recommendedName>
</protein>
<organism evidence="2 3">
    <name type="scientific">Actinoplanes lutulentus</name>
    <dbReference type="NCBI Taxonomy" id="1287878"/>
    <lineage>
        <taxon>Bacteria</taxon>
        <taxon>Bacillati</taxon>
        <taxon>Actinomycetota</taxon>
        <taxon>Actinomycetes</taxon>
        <taxon>Micromonosporales</taxon>
        <taxon>Micromonosporaceae</taxon>
        <taxon>Actinoplanes</taxon>
    </lineage>
</organism>
<name>A0A327Z7L7_9ACTN</name>
<dbReference type="InterPro" id="IPR046648">
    <property type="entry name" value="DUF6760"/>
</dbReference>
<dbReference type="EMBL" id="QLMJ01000011">
    <property type="protein sequence ID" value="RAK34473.1"/>
    <property type="molecule type" value="Genomic_DNA"/>
</dbReference>
<gene>
    <name evidence="2" type="ORF">B0I29_11172</name>
</gene>
<comment type="caution">
    <text evidence="2">The sequence shown here is derived from an EMBL/GenBank/DDBJ whole genome shotgun (WGS) entry which is preliminary data.</text>
</comment>
<reference evidence="2 3" key="1">
    <citation type="submission" date="2018-06" db="EMBL/GenBank/DDBJ databases">
        <title>Genomic Encyclopedia of Type Strains, Phase III (KMG-III): the genomes of soil and plant-associated and newly described type strains.</title>
        <authorList>
            <person name="Whitman W."/>
        </authorList>
    </citation>
    <scope>NUCLEOTIDE SEQUENCE [LARGE SCALE GENOMIC DNA]</scope>
    <source>
        <strain evidence="2 3">CGMCC 4.7090</strain>
    </source>
</reference>
<evidence type="ECO:0000259" key="1">
    <source>
        <dbReference type="Pfam" id="PF20546"/>
    </source>
</evidence>
<dbReference type="Proteomes" id="UP000249341">
    <property type="component" value="Unassembled WGS sequence"/>
</dbReference>
<evidence type="ECO:0000313" key="3">
    <source>
        <dbReference type="Proteomes" id="UP000249341"/>
    </source>
</evidence>
<dbReference type="AlphaFoldDB" id="A0A327Z7L7"/>
<accession>A0A327Z7L7</accession>
<feature type="domain" description="DUF6760" evidence="1">
    <location>
        <begin position="5"/>
        <end position="52"/>
    </location>
</feature>
<proteinExistence type="predicted"/>